<dbReference type="OrthoDB" id="3787418at2759"/>
<gene>
    <name evidence="2" type="ORF">PDIGIT_LOCUS13333</name>
</gene>
<comment type="caution">
    <text evidence="2">The sequence shown here is derived from an EMBL/GenBank/DDBJ whole genome shotgun (WGS) entry which is preliminary data.</text>
</comment>
<sequence>MPPKRNYQESSSIIYGSTVPWLNASNTQSSTSSTANEPSIPSTEASSTPIDQDVVMEAAKISYILFHRIELDGVVSHALDYIGVDRSSPSYTQWKKKLTTRQSSWHQATLNGTILSHVQKVAHSYHSANAYKKLQFLPQETRDNIWLNEYDKDPRGTISKIYQPIIGVLDLGSIFNTNLEDEEDRAKMAAMRVMLRNKYLYACQSTFELRGVEDKVTKTAKEAKAAQAAAVGGPAKCKRAWEDYDQIDDYAETIVPLENVPICFQLPLAQRVPDPKKAKTTLAVAENKKTESSEPDGNDIIV</sequence>
<evidence type="ECO:0000256" key="1">
    <source>
        <dbReference type="SAM" id="MobiDB-lite"/>
    </source>
</evidence>
<reference evidence="2" key="1">
    <citation type="submission" date="2023-01" db="EMBL/GenBank/DDBJ databases">
        <authorList>
            <person name="Van Ghelder C."/>
            <person name="Rancurel C."/>
        </authorList>
    </citation>
    <scope>NUCLEOTIDE SEQUENCE</scope>
    <source>
        <strain evidence="2">CNCM I-4278</strain>
    </source>
</reference>
<dbReference type="EMBL" id="CAOQHR010000010">
    <property type="protein sequence ID" value="CAI6340162.1"/>
    <property type="molecule type" value="Genomic_DNA"/>
</dbReference>
<dbReference type="Proteomes" id="UP001152607">
    <property type="component" value="Unassembled WGS sequence"/>
</dbReference>
<feature type="compositionally biased region" description="Polar residues" evidence="1">
    <location>
        <begin position="37"/>
        <end position="49"/>
    </location>
</feature>
<name>A0A9W4XYQ3_9PLEO</name>
<keyword evidence="3" id="KW-1185">Reference proteome</keyword>
<evidence type="ECO:0000313" key="3">
    <source>
        <dbReference type="Proteomes" id="UP001152607"/>
    </source>
</evidence>
<protein>
    <submittedName>
        <fullName evidence="2">Uncharacterized protein</fullName>
    </submittedName>
</protein>
<organism evidence="2 3">
    <name type="scientific">Periconia digitata</name>
    <dbReference type="NCBI Taxonomy" id="1303443"/>
    <lineage>
        <taxon>Eukaryota</taxon>
        <taxon>Fungi</taxon>
        <taxon>Dikarya</taxon>
        <taxon>Ascomycota</taxon>
        <taxon>Pezizomycotina</taxon>
        <taxon>Dothideomycetes</taxon>
        <taxon>Pleosporomycetidae</taxon>
        <taxon>Pleosporales</taxon>
        <taxon>Massarineae</taxon>
        <taxon>Periconiaceae</taxon>
        <taxon>Periconia</taxon>
    </lineage>
</organism>
<dbReference type="AlphaFoldDB" id="A0A9W4XYQ3"/>
<evidence type="ECO:0000313" key="2">
    <source>
        <dbReference type="EMBL" id="CAI6340162.1"/>
    </source>
</evidence>
<feature type="region of interest" description="Disordered" evidence="1">
    <location>
        <begin position="25"/>
        <end position="49"/>
    </location>
</feature>
<feature type="compositionally biased region" description="Acidic residues" evidence="1">
    <location>
        <begin position="293"/>
        <end position="302"/>
    </location>
</feature>
<feature type="region of interest" description="Disordered" evidence="1">
    <location>
        <begin position="277"/>
        <end position="302"/>
    </location>
</feature>
<accession>A0A9W4XYQ3</accession>
<feature type="compositionally biased region" description="Low complexity" evidence="1">
    <location>
        <begin position="25"/>
        <end position="36"/>
    </location>
</feature>
<proteinExistence type="predicted"/>